<dbReference type="Pfam" id="PF14559">
    <property type="entry name" value="TPR_19"/>
    <property type="match status" value="1"/>
</dbReference>
<name>A0AAE1DU72_9GAST</name>
<dbReference type="GO" id="GO:0030008">
    <property type="term" value="C:TRAPP complex"/>
    <property type="evidence" value="ECO:0007669"/>
    <property type="project" value="TreeGrafter"/>
</dbReference>
<feature type="region of interest" description="Disordered" evidence="1">
    <location>
        <begin position="27"/>
        <end position="105"/>
    </location>
</feature>
<protein>
    <recommendedName>
        <fullName evidence="4">Trafficking protein particle complex subunit 12</fullName>
    </recommendedName>
</protein>
<feature type="compositionally biased region" description="Polar residues" evidence="1">
    <location>
        <begin position="139"/>
        <end position="150"/>
    </location>
</feature>
<proteinExistence type="predicted"/>
<dbReference type="PANTHER" id="PTHR21581">
    <property type="entry name" value="D-ALANYL-D-ALANINE CARBOXYPEPTIDASE"/>
    <property type="match status" value="1"/>
</dbReference>
<feature type="non-terminal residue" evidence="2">
    <location>
        <position position="1"/>
    </location>
</feature>
<sequence>ETDNTSSKAVDLQLADMDEAEIVEMVQEPETPRFMSQVSCSSDHSSSEPTSLPPVPSAQQTQHHQNLQAESVSENSKMQGPMVGTTPSQMSPMGTPAHHSSTEPAGSLIDEKTALSKQAAAVTSDATFASTTATKTRFDSQSSLPTSPFHQPNPEMKSGSSVFGPFGGPSPMDDAFSSILSMSDADRRYDAWIPSDATSHILKAMISGGQGSFVPAVEQLSTPGILNNEPQGDPVRDLVLRYMGEQEALRRSVLTVDSVTQDADGLKKLMNAGCLRAAIDLTGRLLEQVGQGYGKAGQVTVHTPHSLQLWFCRLALMVKLRMHEASEAEMRAFQTLDTPDLYFQFYANTYPGRRGSMVSFAMRLLHAELPLLCGRSQETLDRLYYMLAVSTRIKSNLMSDLSEDGSSVHMTYEARKASIELWRKREVDITYKIGSTMLSVKDYEGALVIYNSLLEKDKNSYMELLAGIGRIHLQMGSIAEATRIMKEVEAESGKTDSSLSCHNLINRGLVAMCGANFFDAYQHFKSAVQMQPHNTCAVNNMAVCSLYLGRLKDALNTLEQLVHSDPASTLHEGVLFNLCTLYELETSRALHKKQAILDLVSKHKGDGFPVACLKMA</sequence>
<evidence type="ECO:0008006" key="4">
    <source>
        <dbReference type="Google" id="ProtNLM"/>
    </source>
</evidence>
<dbReference type="SUPFAM" id="SSF48452">
    <property type="entry name" value="TPR-like"/>
    <property type="match status" value="1"/>
</dbReference>
<keyword evidence="3" id="KW-1185">Reference proteome</keyword>
<dbReference type="AlphaFoldDB" id="A0AAE1DU72"/>
<accession>A0AAE1DU72</accession>
<dbReference type="PANTHER" id="PTHR21581:SF6">
    <property type="entry name" value="TRAFFICKING PROTEIN PARTICLE COMPLEX SUBUNIT 12"/>
    <property type="match status" value="1"/>
</dbReference>
<comment type="caution">
    <text evidence="2">The sequence shown here is derived from an EMBL/GenBank/DDBJ whole genome shotgun (WGS) entry which is preliminary data.</text>
</comment>
<reference evidence="2" key="1">
    <citation type="journal article" date="2023" name="G3 (Bethesda)">
        <title>A reference genome for the long-term kleptoplast-retaining sea slug Elysia crispata morphotype clarki.</title>
        <authorList>
            <person name="Eastman K.E."/>
            <person name="Pendleton A.L."/>
            <person name="Shaikh M.A."/>
            <person name="Suttiyut T."/>
            <person name="Ogas R."/>
            <person name="Tomko P."/>
            <person name="Gavelis G."/>
            <person name="Widhalm J.R."/>
            <person name="Wisecaver J.H."/>
        </authorList>
    </citation>
    <scope>NUCLEOTIDE SEQUENCE</scope>
    <source>
        <strain evidence="2">ECLA1</strain>
    </source>
</reference>
<feature type="compositionally biased region" description="Low complexity" evidence="1">
    <location>
        <begin position="35"/>
        <end position="50"/>
    </location>
</feature>
<organism evidence="2 3">
    <name type="scientific">Elysia crispata</name>
    <name type="common">lettuce slug</name>
    <dbReference type="NCBI Taxonomy" id="231223"/>
    <lineage>
        <taxon>Eukaryota</taxon>
        <taxon>Metazoa</taxon>
        <taxon>Spiralia</taxon>
        <taxon>Lophotrochozoa</taxon>
        <taxon>Mollusca</taxon>
        <taxon>Gastropoda</taxon>
        <taxon>Heterobranchia</taxon>
        <taxon>Euthyneura</taxon>
        <taxon>Panpulmonata</taxon>
        <taxon>Sacoglossa</taxon>
        <taxon>Placobranchoidea</taxon>
        <taxon>Plakobranchidae</taxon>
        <taxon>Elysia</taxon>
    </lineage>
</organism>
<dbReference type="EMBL" id="JAWDGP010002498">
    <property type="protein sequence ID" value="KAK3782490.1"/>
    <property type="molecule type" value="Genomic_DNA"/>
</dbReference>
<feature type="compositionally biased region" description="Polar residues" evidence="1">
    <location>
        <begin position="57"/>
        <end position="78"/>
    </location>
</feature>
<dbReference type="Gene3D" id="1.25.40.10">
    <property type="entry name" value="Tetratricopeptide repeat domain"/>
    <property type="match status" value="1"/>
</dbReference>
<gene>
    <name evidence="2" type="ORF">RRG08_061721</name>
</gene>
<evidence type="ECO:0000313" key="3">
    <source>
        <dbReference type="Proteomes" id="UP001283361"/>
    </source>
</evidence>
<dbReference type="InterPro" id="IPR011990">
    <property type="entry name" value="TPR-like_helical_dom_sf"/>
</dbReference>
<feature type="region of interest" description="Disordered" evidence="1">
    <location>
        <begin position="132"/>
        <end position="159"/>
    </location>
</feature>
<evidence type="ECO:0000313" key="2">
    <source>
        <dbReference type="EMBL" id="KAK3782490.1"/>
    </source>
</evidence>
<evidence type="ECO:0000256" key="1">
    <source>
        <dbReference type="SAM" id="MobiDB-lite"/>
    </source>
</evidence>
<dbReference type="Proteomes" id="UP001283361">
    <property type="component" value="Unassembled WGS sequence"/>
</dbReference>
<dbReference type="GO" id="GO:0005794">
    <property type="term" value="C:Golgi apparatus"/>
    <property type="evidence" value="ECO:0007669"/>
    <property type="project" value="TreeGrafter"/>
</dbReference>
<feature type="compositionally biased region" description="Polar residues" evidence="1">
    <location>
        <begin position="85"/>
        <end position="104"/>
    </location>
</feature>